<reference evidence="1 2" key="1">
    <citation type="submission" date="2021-10" db="EMBL/GenBank/DDBJ databases">
        <title>Streptomyces sp. strain SMC 277, a novel streptomycete isolated from soil.</title>
        <authorList>
            <person name="Chanama M."/>
        </authorList>
    </citation>
    <scope>NUCLEOTIDE SEQUENCE [LARGE SCALE GENOMIC DNA]</scope>
    <source>
        <strain evidence="1 2">SMC 277</strain>
    </source>
</reference>
<keyword evidence="2" id="KW-1185">Reference proteome</keyword>
<dbReference type="Proteomes" id="UP001199054">
    <property type="component" value="Unassembled WGS sequence"/>
</dbReference>
<dbReference type="RefSeq" id="WP_226730039.1">
    <property type="nucleotide sequence ID" value="NZ_JAJAUY010000155.1"/>
</dbReference>
<dbReference type="EMBL" id="JAJAUY010000155">
    <property type="protein sequence ID" value="MCB5182862.1"/>
    <property type="molecule type" value="Genomic_DNA"/>
</dbReference>
<proteinExistence type="predicted"/>
<evidence type="ECO:0008006" key="3">
    <source>
        <dbReference type="Google" id="ProtNLM"/>
    </source>
</evidence>
<evidence type="ECO:0000313" key="1">
    <source>
        <dbReference type="EMBL" id="MCB5182862.1"/>
    </source>
</evidence>
<protein>
    <recommendedName>
        <fullName evidence="3">DUF3040 domain-containing protein</fullName>
    </recommendedName>
</protein>
<gene>
    <name evidence="1" type="ORF">LG632_26315</name>
</gene>
<comment type="caution">
    <text evidence="1">The sequence shown here is derived from an EMBL/GenBank/DDBJ whole genome shotgun (WGS) entry which is preliminary data.</text>
</comment>
<name>A0ABS8BDZ5_9ACTN</name>
<organism evidence="1 2">
    <name type="scientific">Streptomyces antimicrobicus</name>
    <dbReference type="NCBI Taxonomy" id="2883108"/>
    <lineage>
        <taxon>Bacteria</taxon>
        <taxon>Bacillati</taxon>
        <taxon>Actinomycetota</taxon>
        <taxon>Actinomycetes</taxon>
        <taxon>Kitasatosporales</taxon>
        <taxon>Streptomycetaceae</taxon>
        <taxon>Streptomyces</taxon>
    </lineage>
</organism>
<sequence length="123" mass="12999">MPEDDVQAAAKAKRIAELEAELHRCSATLANLQGVPDSGGHAYFANRIEELVAEIEALKAPAVEPKPERDGPPAHTVLLGIGFLVAAYGLTQRAWTALLIGVALMGVSQLVKPKDTDTETKGS</sequence>
<evidence type="ECO:0000313" key="2">
    <source>
        <dbReference type="Proteomes" id="UP001199054"/>
    </source>
</evidence>
<accession>A0ABS8BDZ5</accession>